<dbReference type="Gene3D" id="3.40.50.800">
    <property type="entry name" value="Anticodon-binding domain"/>
    <property type="match status" value="1"/>
</dbReference>
<name>A0ABW2R373_9NEIS</name>
<dbReference type="EMBL" id="JBHTBQ010000044">
    <property type="protein sequence ID" value="MFC7421724.1"/>
    <property type="molecule type" value="Genomic_DNA"/>
</dbReference>
<dbReference type="InterPro" id="IPR047246">
    <property type="entry name" value="ThrRS_anticodon"/>
</dbReference>
<dbReference type="InterPro" id="IPR012676">
    <property type="entry name" value="TGS-like"/>
</dbReference>
<keyword evidence="8 13" id="KW-0067">ATP-binding</keyword>
<comment type="caution">
    <text evidence="16">The sequence shown here is derived from an EMBL/GenBank/DDBJ whole genome shotgun (WGS) entry which is preliminary data.</text>
</comment>
<dbReference type="PROSITE" id="PS51880">
    <property type="entry name" value="TGS"/>
    <property type="match status" value="1"/>
</dbReference>
<evidence type="ECO:0000259" key="15">
    <source>
        <dbReference type="PROSITE" id="PS51880"/>
    </source>
</evidence>
<keyword evidence="6 13" id="KW-0547">Nucleotide-binding</keyword>
<evidence type="ECO:0000256" key="9">
    <source>
        <dbReference type="ARBA" id="ARBA00022884"/>
    </source>
</evidence>
<evidence type="ECO:0000313" key="16">
    <source>
        <dbReference type="EMBL" id="MFC7421724.1"/>
    </source>
</evidence>
<dbReference type="Pfam" id="PF07973">
    <property type="entry name" value="tRNA_SAD"/>
    <property type="match status" value="1"/>
</dbReference>
<evidence type="ECO:0000256" key="10">
    <source>
        <dbReference type="ARBA" id="ARBA00022917"/>
    </source>
</evidence>
<feature type="binding site" evidence="13">
    <location>
        <position position="385"/>
    </location>
    <ligand>
        <name>Zn(2+)</name>
        <dbReference type="ChEBI" id="CHEBI:29105"/>
        <note>catalytic</note>
    </ligand>
</feature>
<gene>
    <name evidence="13 16" type="primary">thrS</name>
    <name evidence="16" type="ORF">ACFQNF_17825</name>
</gene>
<dbReference type="SUPFAM" id="SSF55186">
    <property type="entry name" value="ThrRS/AlaRS common domain"/>
    <property type="match status" value="1"/>
</dbReference>
<dbReference type="InterPro" id="IPR018163">
    <property type="entry name" value="Thr/Ala-tRNA-synth_IIc_edit"/>
</dbReference>
<comment type="caution">
    <text evidence="13">Lacks conserved residue(s) required for the propagation of feature annotation.</text>
</comment>
<dbReference type="CDD" id="cd00860">
    <property type="entry name" value="ThrRS_anticodon"/>
    <property type="match status" value="1"/>
</dbReference>
<dbReference type="SUPFAM" id="SSF52954">
    <property type="entry name" value="Class II aaRS ABD-related"/>
    <property type="match status" value="1"/>
</dbReference>
<evidence type="ECO:0000259" key="14">
    <source>
        <dbReference type="PROSITE" id="PS50862"/>
    </source>
</evidence>
<evidence type="ECO:0000256" key="7">
    <source>
        <dbReference type="ARBA" id="ARBA00022833"/>
    </source>
</evidence>
<evidence type="ECO:0000256" key="3">
    <source>
        <dbReference type="ARBA" id="ARBA00022555"/>
    </source>
</evidence>
<keyword evidence="2 13" id="KW-0963">Cytoplasm</keyword>
<dbReference type="Proteomes" id="UP001596473">
    <property type="component" value="Unassembled WGS sequence"/>
</dbReference>
<dbReference type="InterPro" id="IPR045864">
    <property type="entry name" value="aa-tRNA-synth_II/BPL/LPL"/>
</dbReference>
<dbReference type="CDD" id="cd01667">
    <property type="entry name" value="TGS_ThrRS"/>
    <property type="match status" value="1"/>
</dbReference>
<evidence type="ECO:0000256" key="11">
    <source>
        <dbReference type="ARBA" id="ARBA00023146"/>
    </source>
</evidence>
<keyword evidence="17" id="KW-1185">Reference proteome</keyword>
<evidence type="ECO:0000256" key="8">
    <source>
        <dbReference type="ARBA" id="ARBA00022840"/>
    </source>
</evidence>
<proteinExistence type="inferred from homology"/>
<dbReference type="InterPro" id="IPR033728">
    <property type="entry name" value="ThrRS_core"/>
</dbReference>
<comment type="similarity">
    <text evidence="1 13">Belongs to the class-II aminoacyl-tRNA synthetase family.</text>
</comment>
<dbReference type="GO" id="GO:0004829">
    <property type="term" value="F:threonine-tRNA ligase activity"/>
    <property type="evidence" value="ECO:0007669"/>
    <property type="project" value="UniProtKB-EC"/>
</dbReference>
<dbReference type="InterPro" id="IPR004095">
    <property type="entry name" value="TGS"/>
</dbReference>
<evidence type="ECO:0000256" key="12">
    <source>
        <dbReference type="ARBA" id="ARBA00049515"/>
    </source>
</evidence>
<dbReference type="Pfam" id="PF02824">
    <property type="entry name" value="TGS"/>
    <property type="match status" value="1"/>
</dbReference>
<evidence type="ECO:0000256" key="5">
    <source>
        <dbReference type="ARBA" id="ARBA00022723"/>
    </source>
</evidence>
<dbReference type="PROSITE" id="PS50862">
    <property type="entry name" value="AA_TRNA_LIGASE_II"/>
    <property type="match status" value="1"/>
</dbReference>
<dbReference type="InterPro" id="IPR036621">
    <property type="entry name" value="Anticodon-bd_dom_sf"/>
</dbReference>
<keyword evidence="7 13" id="KW-0862">Zinc</keyword>
<dbReference type="SUPFAM" id="SSF55681">
    <property type="entry name" value="Class II aaRS and biotin synthetases"/>
    <property type="match status" value="1"/>
</dbReference>
<protein>
    <recommendedName>
        <fullName evidence="13">Threonine--tRNA ligase</fullName>
        <ecNumber evidence="13">6.1.1.3</ecNumber>
    </recommendedName>
    <alternativeName>
        <fullName evidence="13">Threonyl-tRNA synthetase</fullName>
        <shortName evidence="13">ThrRS</shortName>
    </alternativeName>
</protein>
<evidence type="ECO:0000256" key="4">
    <source>
        <dbReference type="ARBA" id="ARBA00022598"/>
    </source>
</evidence>
<dbReference type="InterPro" id="IPR002314">
    <property type="entry name" value="aa-tRNA-synt_IIb"/>
</dbReference>
<dbReference type="Pfam" id="PF03129">
    <property type="entry name" value="HGTP_anticodon"/>
    <property type="match status" value="1"/>
</dbReference>
<evidence type="ECO:0000256" key="2">
    <source>
        <dbReference type="ARBA" id="ARBA00022490"/>
    </source>
</evidence>
<feature type="binding site" evidence="13">
    <location>
        <position position="511"/>
    </location>
    <ligand>
        <name>Zn(2+)</name>
        <dbReference type="ChEBI" id="CHEBI:29105"/>
        <note>catalytic</note>
    </ligand>
</feature>
<dbReference type="Gene3D" id="3.10.20.30">
    <property type="match status" value="1"/>
</dbReference>
<dbReference type="Gene3D" id="3.30.54.20">
    <property type="match status" value="1"/>
</dbReference>
<evidence type="ECO:0000256" key="1">
    <source>
        <dbReference type="ARBA" id="ARBA00008226"/>
    </source>
</evidence>
<dbReference type="InterPro" id="IPR004154">
    <property type="entry name" value="Anticodon-bd"/>
</dbReference>
<dbReference type="SUPFAM" id="SSF81271">
    <property type="entry name" value="TGS-like"/>
    <property type="match status" value="1"/>
</dbReference>
<keyword evidence="4 13" id="KW-0436">Ligase</keyword>
<dbReference type="HAMAP" id="MF_00184">
    <property type="entry name" value="Thr_tRNA_synth"/>
    <property type="match status" value="1"/>
</dbReference>
<reference evidence="17" key="1">
    <citation type="journal article" date="2019" name="Int. J. Syst. Evol. Microbiol.">
        <title>The Global Catalogue of Microorganisms (GCM) 10K type strain sequencing project: providing services to taxonomists for standard genome sequencing and annotation.</title>
        <authorList>
            <consortium name="The Broad Institute Genomics Platform"/>
            <consortium name="The Broad Institute Genome Sequencing Center for Infectious Disease"/>
            <person name="Wu L."/>
            <person name="Ma J."/>
        </authorList>
    </citation>
    <scope>NUCLEOTIDE SEQUENCE [LARGE SCALE GENOMIC DNA]</scope>
    <source>
        <strain evidence="17">CCUG 62945</strain>
    </source>
</reference>
<organism evidence="16 17">
    <name type="scientific">Iodobacter arcticus</name>
    <dbReference type="NCBI Taxonomy" id="590593"/>
    <lineage>
        <taxon>Bacteria</taxon>
        <taxon>Pseudomonadati</taxon>
        <taxon>Pseudomonadota</taxon>
        <taxon>Betaproteobacteria</taxon>
        <taxon>Neisseriales</taxon>
        <taxon>Chitinibacteraceae</taxon>
        <taxon>Iodobacter</taxon>
    </lineage>
</organism>
<evidence type="ECO:0000256" key="6">
    <source>
        <dbReference type="ARBA" id="ARBA00022741"/>
    </source>
</evidence>
<dbReference type="PANTHER" id="PTHR11451:SF44">
    <property type="entry name" value="THREONINE--TRNA LIGASE, CHLOROPLASTIC_MITOCHONDRIAL 2"/>
    <property type="match status" value="1"/>
</dbReference>
<dbReference type="InterPro" id="IPR002320">
    <property type="entry name" value="Thr-tRNA-ligase_IIa"/>
</dbReference>
<keyword evidence="11 13" id="KW-0030">Aminoacyl-tRNA synthetase</keyword>
<accession>A0ABW2R373</accession>
<evidence type="ECO:0000313" key="17">
    <source>
        <dbReference type="Proteomes" id="UP001596473"/>
    </source>
</evidence>
<comment type="cofactor">
    <cofactor evidence="13">
        <name>Zn(2+)</name>
        <dbReference type="ChEBI" id="CHEBI:29105"/>
    </cofactor>
    <text evidence="13">Binds 1 zinc ion per subunit.</text>
</comment>
<evidence type="ECO:0000256" key="13">
    <source>
        <dbReference type="HAMAP-Rule" id="MF_00184"/>
    </source>
</evidence>
<comment type="subcellular location">
    <subcellularLocation>
        <location evidence="13">Cytoplasm</location>
    </subcellularLocation>
</comment>
<feature type="domain" description="TGS" evidence="15">
    <location>
        <begin position="1"/>
        <end position="61"/>
    </location>
</feature>
<dbReference type="Gene3D" id="3.30.980.10">
    <property type="entry name" value="Threonyl-trna Synthetase, Chain A, domain 2"/>
    <property type="match status" value="1"/>
</dbReference>
<dbReference type="PRINTS" id="PR01047">
    <property type="entry name" value="TRNASYNTHTHR"/>
</dbReference>
<dbReference type="PANTHER" id="PTHR11451">
    <property type="entry name" value="THREONINE-TRNA LIGASE"/>
    <property type="match status" value="1"/>
</dbReference>
<keyword evidence="3 13" id="KW-0820">tRNA-binding</keyword>
<keyword evidence="9 13" id="KW-0694">RNA-binding</keyword>
<dbReference type="InterPro" id="IPR012675">
    <property type="entry name" value="Beta-grasp_dom_sf"/>
</dbReference>
<dbReference type="InterPro" id="IPR012947">
    <property type="entry name" value="tRNA_SAD"/>
</dbReference>
<dbReference type="Pfam" id="PF00587">
    <property type="entry name" value="tRNA-synt_2b"/>
    <property type="match status" value="1"/>
</dbReference>
<dbReference type="Gene3D" id="3.30.930.10">
    <property type="entry name" value="Bira Bifunctional Protein, Domain 2"/>
    <property type="match status" value="1"/>
</dbReference>
<keyword evidence="5 13" id="KW-0479">Metal-binding</keyword>
<keyword evidence="10 13" id="KW-0648">Protein biosynthesis</keyword>
<dbReference type="NCBIfam" id="TIGR00418">
    <property type="entry name" value="thrS"/>
    <property type="match status" value="1"/>
</dbReference>
<dbReference type="EC" id="6.1.1.3" evidence="13"/>
<dbReference type="RefSeq" id="WP_380189256.1">
    <property type="nucleotide sequence ID" value="NZ_JBHTBQ010000044.1"/>
</dbReference>
<dbReference type="SMART" id="SM00863">
    <property type="entry name" value="tRNA_SAD"/>
    <property type="match status" value="1"/>
</dbReference>
<comment type="catalytic activity">
    <reaction evidence="12 13">
        <text>tRNA(Thr) + L-threonine + ATP = L-threonyl-tRNA(Thr) + AMP + diphosphate + H(+)</text>
        <dbReference type="Rhea" id="RHEA:24624"/>
        <dbReference type="Rhea" id="RHEA-COMP:9670"/>
        <dbReference type="Rhea" id="RHEA-COMP:9704"/>
        <dbReference type="ChEBI" id="CHEBI:15378"/>
        <dbReference type="ChEBI" id="CHEBI:30616"/>
        <dbReference type="ChEBI" id="CHEBI:33019"/>
        <dbReference type="ChEBI" id="CHEBI:57926"/>
        <dbReference type="ChEBI" id="CHEBI:78442"/>
        <dbReference type="ChEBI" id="CHEBI:78534"/>
        <dbReference type="ChEBI" id="CHEBI:456215"/>
        <dbReference type="EC" id="6.1.1.3"/>
    </reaction>
</comment>
<comment type="subunit">
    <text evidence="13">Homodimer.</text>
</comment>
<dbReference type="InterPro" id="IPR006195">
    <property type="entry name" value="aa-tRNA-synth_II"/>
</dbReference>
<feature type="binding site" evidence="13">
    <location>
        <position position="334"/>
    </location>
    <ligand>
        <name>Zn(2+)</name>
        <dbReference type="ChEBI" id="CHEBI:29105"/>
        <note>catalytic</note>
    </ligand>
</feature>
<dbReference type="CDD" id="cd00771">
    <property type="entry name" value="ThrRS_core"/>
    <property type="match status" value="1"/>
</dbReference>
<feature type="domain" description="Aminoacyl-transfer RNA synthetases class-II family profile" evidence="14">
    <location>
        <begin position="261"/>
        <end position="534"/>
    </location>
</feature>
<sequence length="644" mass="73482">MPHITLPDGRQRSYDKPVSVNQIAHDISPNLAKVALAALVNEALVDTQSLVEVDATVKIITNRDAEGLTILRHSCAHLLAMAVKSLYPSAQATIGPVIEDGFYYDFAFERSFTPDDLIQIEQRMYELAKANLAVTRRTLNHEAAIKFFESIGETYKAELIHSIPTDETLTLYKQGDFEDLCRGPHVPNMGIIQSFKLMRVAGAYWRGDAKNAMLQRIYGTCWPDQKTLKSHLHHLEEVAKRDHRKLGVQLDLFHFDECAPGAVFWHPKGWTLFQQLIGFMREQQDEAGYVEVNTPDVMDRSLWERSGHWMNYRDHMFTITTEDERIFALKPMNCPGALALYAHGLRSYRELPLRMAEFGKVHRYEPSGALHGLMRVRHFTQDDAHIFCTNQQMQDECSKTISLIFNIYRQFGFENIIVKLSTRPENRIGSDENWDLLEDALHGALASLGIGYQINSGEGAFYGPKLEFVLCDAIGRHWQCGTLQVDLNLPERFDISFINEHNERERPVMLHRALFGSLERFIGILIEHYSGILPLWLAPIQLAIMSISEAQSEYAKTVCQQMKRAGFRVQLDVRNEKIGFKIREHTLQKIPYLIVVGDREQAESLLTIRSQSGENLGTFTQPEAIELLRANCNPLTPDLEASLR</sequence>